<dbReference type="AlphaFoldDB" id="K1Z5D0"/>
<dbReference type="GO" id="GO:0003697">
    <property type="term" value="F:single-stranded DNA binding"/>
    <property type="evidence" value="ECO:0007669"/>
    <property type="project" value="UniProtKB-UniRule"/>
</dbReference>
<protein>
    <recommendedName>
        <fullName evidence="2 3">Single-stranded DNA-binding protein</fullName>
        <shortName evidence="2">SSB</shortName>
    </recommendedName>
</protein>
<dbReference type="Pfam" id="PF00436">
    <property type="entry name" value="SSB"/>
    <property type="match status" value="1"/>
</dbReference>
<proteinExistence type="inferred from homology"/>
<dbReference type="PANTHER" id="PTHR10302">
    <property type="entry name" value="SINGLE-STRANDED DNA-BINDING PROTEIN"/>
    <property type="match status" value="1"/>
</dbReference>
<dbReference type="InterPro" id="IPR012340">
    <property type="entry name" value="NA-bd_OB-fold"/>
</dbReference>
<comment type="subunit">
    <text evidence="2">Homotetramer.</text>
</comment>
<dbReference type="EMBL" id="AMFJ01028781">
    <property type="protein sequence ID" value="EKD44672.1"/>
    <property type="molecule type" value="Genomic_DNA"/>
</dbReference>
<evidence type="ECO:0000256" key="4">
    <source>
        <dbReference type="SAM" id="MobiDB-lite"/>
    </source>
</evidence>
<dbReference type="SUPFAM" id="SSF50249">
    <property type="entry name" value="Nucleic acid-binding proteins"/>
    <property type="match status" value="1"/>
</dbReference>
<dbReference type="InterPro" id="IPR011344">
    <property type="entry name" value="ssDNA-bd"/>
</dbReference>
<comment type="caution">
    <text evidence="2">Lacks conserved residue(s) required for the propagation of feature annotation.</text>
</comment>
<dbReference type="PANTHER" id="PTHR10302:SF0">
    <property type="entry name" value="SINGLE-STRANDED DNA-BINDING PROTEIN, MITOCHONDRIAL"/>
    <property type="match status" value="1"/>
</dbReference>
<dbReference type="NCBIfam" id="TIGR00621">
    <property type="entry name" value="ssb"/>
    <property type="match status" value="1"/>
</dbReference>
<evidence type="ECO:0000256" key="2">
    <source>
        <dbReference type="HAMAP-Rule" id="MF_00984"/>
    </source>
</evidence>
<organism evidence="5">
    <name type="scientific">uncultured bacterium</name>
    <name type="common">gcode 4</name>
    <dbReference type="NCBI Taxonomy" id="1234023"/>
    <lineage>
        <taxon>Bacteria</taxon>
        <taxon>environmental samples</taxon>
    </lineage>
</organism>
<evidence type="ECO:0000256" key="1">
    <source>
        <dbReference type="ARBA" id="ARBA00023125"/>
    </source>
</evidence>
<dbReference type="PROSITE" id="PS50935">
    <property type="entry name" value="SSB"/>
    <property type="match status" value="1"/>
</dbReference>
<name>K1Z5D0_9BACT</name>
<evidence type="ECO:0000256" key="3">
    <source>
        <dbReference type="PIRNR" id="PIRNR002070"/>
    </source>
</evidence>
<accession>K1Z5D0</accession>
<gene>
    <name evidence="5" type="ORF">ACD_71C00050G0001</name>
</gene>
<dbReference type="GO" id="GO:0009295">
    <property type="term" value="C:nucleoid"/>
    <property type="evidence" value="ECO:0007669"/>
    <property type="project" value="TreeGrafter"/>
</dbReference>
<dbReference type="PIRSF" id="PIRSF002070">
    <property type="entry name" value="SSB"/>
    <property type="match status" value="1"/>
</dbReference>
<sequence>MNSLNKVQLIGNLTATPEVKETPNGQKVANFSIATNRVWKDASGMKQEQVEFHNIVIWGSLAGIVEQYLTKGQKVYLEGRLQTRSWDDPTGVKKYKTEVVADNLIMLSGKRDEGSDSFSQETPEEVTPVKTKKAAPKAEEEINIEDIPF</sequence>
<dbReference type="GO" id="GO:0006260">
    <property type="term" value="P:DNA replication"/>
    <property type="evidence" value="ECO:0007669"/>
    <property type="project" value="InterPro"/>
</dbReference>
<comment type="caution">
    <text evidence="5">The sequence shown here is derived from an EMBL/GenBank/DDBJ whole genome shotgun (WGS) entry which is preliminary data.</text>
</comment>
<reference evidence="5" key="1">
    <citation type="journal article" date="2012" name="Science">
        <title>Fermentation, hydrogen, and sulfur metabolism in multiple uncultivated bacterial phyla.</title>
        <authorList>
            <person name="Wrighton K.C."/>
            <person name="Thomas B.C."/>
            <person name="Sharon I."/>
            <person name="Miller C.S."/>
            <person name="Castelle C.J."/>
            <person name="VerBerkmoes N.C."/>
            <person name="Wilkins M.J."/>
            <person name="Hettich R.L."/>
            <person name="Lipton M.S."/>
            <person name="Williams K.H."/>
            <person name="Long P.E."/>
            <person name="Banfield J.F."/>
        </authorList>
    </citation>
    <scope>NUCLEOTIDE SEQUENCE [LARGE SCALE GENOMIC DNA]</scope>
</reference>
<keyword evidence="1 2" id="KW-0238">DNA-binding</keyword>
<dbReference type="CDD" id="cd04496">
    <property type="entry name" value="SSB_OBF"/>
    <property type="match status" value="1"/>
</dbReference>
<dbReference type="Gene3D" id="2.40.50.140">
    <property type="entry name" value="Nucleic acid-binding proteins"/>
    <property type="match status" value="1"/>
</dbReference>
<dbReference type="HAMAP" id="MF_00984">
    <property type="entry name" value="SSB"/>
    <property type="match status" value="1"/>
</dbReference>
<dbReference type="InterPro" id="IPR000424">
    <property type="entry name" value="Primosome_PriB/ssb"/>
</dbReference>
<evidence type="ECO:0000313" key="5">
    <source>
        <dbReference type="EMBL" id="EKD44672.1"/>
    </source>
</evidence>
<feature type="region of interest" description="Disordered" evidence="4">
    <location>
        <begin position="110"/>
        <end position="149"/>
    </location>
</feature>